<name>A0A0V0GRQ5_SOLCH</name>
<dbReference type="EMBL" id="GEDG01032228">
    <property type="protein sequence ID" value="JAP10927.1"/>
    <property type="molecule type" value="Transcribed_RNA"/>
</dbReference>
<dbReference type="AlphaFoldDB" id="A0A0V0GRQ5"/>
<protein>
    <submittedName>
        <fullName evidence="1">Putative ovule protein</fullName>
    </submittedName>
</protein>
<organism evidence="1">
    <name type="scientific">Solanum chacoense</name>
    <name type="common">Chaco potato</name>
    <dbReference type="NCBI Taxonomy" id="4108"/>
    <lineage>
        <taxon>Eukaryota</taxon>
        <taxon>Viridiplantae</taxon>
        <taxon>Streptophyta</taxon>
        <taxon>Embryophyta</taxon>
        <taxon>Tracheophyta</taxon>
        <taxon>Spermatophyta</taxon>
        <taxon>Magnoliopsida</taxon>
        <taxon>eudicotyledons</taxon>
        <taxon>Gunneridae</taxon>
        <taxon>Pentapetalae</taxon>
        <taxon>asterids</taxon>
        <taxon>lamiids</taxon>
        <taxon>Solanales</taxon>
        <taxon>Solanaceae</taxon>
        <taxon>Solanoideae</taxon>
        <taxon>Solaneae</taxon>
        <taxon>Solanum</taxon>
    </lineage>
</organism>
<reference evidence="1" key="1">
    <citation type="submission" date="2015-12" db="EMBL/GenBank/DDBJ databases">
        <title>Gene expression during late stages of embryo sac development: a critical building block for successful pollen-pistil interactions.</title>
        <authorList>
            <person name="Liu Y."/>
            <person name="Joly V."/>
            <person name="Sabar M."/>
            <person name="Matton D.P."/>
        </authorList>
    </citation>
    <scope>NUCLEOTIDE SEQUENCE</scope>
</reference>
<proteinExistence type="predicted"/>
<evidence type="ECO:0000313" key="1">
    <source>
        <dbReference type="EMBL" id="JAP10927.1"/>
    </source>
</evidence>
<accession>A0A0V0GRQ5</accession>
<sequence length="60" mass="6970">MNREIQERDDPVQILETKDHRGYALKAIFDGETCRKIQGLKLNLKVEKLLLTHSLHGRSI</sequence>